<keyword evidence="8" id="KW-1185">Reference proteome</keyword>
<feature type="domain" description="Cytochrome c" evidence="6">
    <location>
        <begin position="138"/>
        <end position="221"/>
    </location>
</feature>
<evidence type="ECO:0000259" key="6">
    <source>
        <dbReference type="PROSITE" id="PS51007"/>
    </source>
</evidence>
<reference evidence="7 8" key="1">
    <citation type="submission" date="2019-07" db="EMBL/GenBank/DDBJ databases">
        <authorList>
            <person name="Huq M.A."/>
        </authorList>
    </citation>
    <scope>NUCLEOTIDE SEQUENCE [LARGE SCALE GENOMIC DNA]</scope>
    <source>
        <strain evidence="7 8">MAH-3</strain>
    </source>
</reference>
<dbReference type="OrthoDB" id="9796771at2"/>
<keyword evidence="2 4" id="KW-0479">Metal-binding</keyword>
<protein>
    <submittedName>
        <fullName evidence="7">Cytochrome c</fullName>
    </submittedName>
</protein>
<dbReference type="GO" id="GO:0009055">
    <property type="term" value="F:electron transfer activity"/>
    <property type="evidence" value="ECO:0007669"/>
    <property type="project" value="InterPro"/>
</dbReference>
<dbReference type="GO" id="GO:0046872">
    <property type="term" value="F:metal ion binding"/>
    <property type="evidence" value="ECO:0007669"/>
    <property type="project" value="UniProtKB-KW"/>
</dbReference>
<dbReference type="RefSeq" id="WP_144332278.1">
    <property type="nucleotide sequence ID" value="NZ_VLPL01000002.1"/>
</dbReference>
<evidence type="ECO:0000256" key="4">
    <source>
        <dbReference type="PROSITE-ProRule" id="PRU00433"/>
    </source>
</evidence>
<evidence type="ECO:0000256" key="2">
    <source>
        <dbReference type="ARBA" id="ARBA00022723"/>
    </source>
</evidence>
<organism evidence="7 8">
    <name type="scientific">Fluviicola chungangensis</name>
    <dbReference type="NCBI Taxonomy" id="2597671"/>
    <lineage>
        <taxon>Bacteria</taxon>
        <taxon>Pseudomonadati</taxon>
        <taxon>Bacteroidota</taxon>
        <taxon>Flavobacteriia</taxon>
        <taxon>Flavobacteriales</taxon>
        <taxon>Crocinitomicaceae</taxon>
        <taxon>Fluviicola</taxon>
    </lineage>
</organism>
<dbReference type="PROSITE" id="PS51257">
    <property type="entry name" value="PROKAR_LIPOPROTEIN"/>
    <property type="match status" value="1"/>
</dbReference>
<feature type="signal peptide" evidence="5">
    <location>
        <begin position="1"/>
        <end position="28"/>
    </location>
</feature>
<keyword evidence="1 4" id="KW-0349">Heme</keyword>
<evidence type="ECO:0000256" key="5">
    <source>
        <dbReference type="SAM" id="SignalP"/>
    </source>
</evidence>
<evidence type="ECO:0000313" key="8">
    <source>
        <dbReference type="Proteomes" id="UP000316008"/>
    </source>
</evidence>
<keyword evidence="5" id="KW-0732">Signal</keyword>
<comment type="caution">
    <text evidence="7">The sequence shown here is derived from an EMBL/GenBank/DDBJ whole genome shotgun (WGS) entry which is preliminary data.</text>
</comment>
<gene>
    <name evidence="7" type="ORF">FO442_06150</name>
</gene>
<dbReference type="Pfam" id="PF13442">
    <property type="entry name" value="Cytochrome_CBB3"/>
    <property type="match status" value="1"/>
</dbReference>
<accession>A0A556N3P9</accession>
<dbReference type="InterPro" id="IPR009056">
    <property type="entry name" value="Cyt_c-like_dom"/>
</dbReference>
<dbReference type="EMBL" id="VLPL01000002">
    <property type="protein sequence ID" value="TSJ46741.1"/>
    <property type="molecule type" value="Genomic_DNA"/>
</dbReference>
<evidence type="ECO:0000256" key="3">
    <source>
        <dbReference type="ARBA" id="ARBA00023004"/>
    </source>
</evidence>
<dbReference type="Proteomes" id="UP000316008">
    <property type="component" value="Unassembled WGS sequence"/>
</dbReference>
<sequence length="248" mass="27359">MKVKFKAFAQFSLVALLAAACTSDPDSAGLEYMPDMYRSPAVEPYVDYGEVRGQINDEMKMRRSAMVPPRYAIPYWGTDSATVHTLLPYHRMPGRLFAETHGLYQYDLSSNEDADYEYKMAASDVNPLKLTSKEVADKIFADGKALYQVNCNHCHGEKGDGEGPMVKSGAYTGAAVLSGLAIQEGQMFYSIYYGKGMMGSHASLLNKKEIWTLVHYVRKFQDPKYGTFDANGAPAWGALAAPVADSIK</sequence>
<feature type="chain" id="PRO_5022199486" evidence="5">
    <location>
        <begin position="29"/>
        <end position="248"/>
    </location>
</feature>
<dbReference type="AlphaFoldDB" id="A0A556N3P9"/>
<evidence type="ECO:0000256" key="1">
    <source>
        <dbReference type="ARBA" id="ARBA00022617"/>
    </source>
</evidence>
<name>A0A556N3P9_9FLAO</name>
<proteinExistence type="predicted"/>
<dbReference type="PROSITE" id="PS51007">
    <property type="entry name" value="CYTC"/>
    <property type="match status" value="1"/>
</dbReference>
<dbReference type="InterPro" id="IPR036909">
    <property type="entry name" value="Cyt_c-like_dom_sf"/>
</dbReference>
<dbReference type="GO" id="GO:0020037">
    <property type="term" value="F:heme binding"/>
    <property type="evidence" value="ECO:0007669"/>
    <property type="project" value="InterPro"/>
</dbReference>
<keyword evidence="3 4" id="KW-0408">Iron</keyword>
<evidence type="ECO:0000313" key="7">
    <source>
        <dbReference type="EMBL" id="TSJ46741.1"/>
    </source>
</evidence>
<dbReference type="SUPFAM" id="SSF46626">
    <property type="entry name" value="Cytochrome c"/>
    <property type="match status" value="1"/>
</dbReference>
<dbReference type="Gene3D" id="1.10.760.10">
    <property type="entry name" value="Cytochrome c-like domain"/>
    <property type="match status" value="1"/>
</dbReference>